<evidence type="ECO:0000256" key="1">
    <source>
        <dbReference type="ARBA" id="ARBA00008061"/>
    </source>
</evidence>
<organism evidence="6 7">
    <name type="scientific">Rhodococcus rhodnii</name>
    <dbReference type="NCBI Taxonomy" id="38312"/>
    <lineage>
        <taxon>Bacteria</taxon>
        <taxon>Bacillati</taxon>
        <taxon>Actinomycetota</taxon>
        <taxon>Actinomycetes</taxon>
        <taxon>Mycobacteriales</taxon>
        <taxon>Nocardiaceae</taxon>
        <taxon>Rhodococcus</taxon>
    </lineage>
</organism>
<dbReference type="Gene3D" id="2.60.40.10">
    <property type="entry name" value="Immunoglobulins"/>
    <property type="match status" value="1"/>
</dbReference>
<keyword evidence="3" id="KW-0326">Glycosidase</keyword>
<dbReference type="GO" id="GO:0004135">
    <property type="term" value="F:amylo-alpha-1,6-glucosidase activity"/>
    <property type="evidence" value="ECO:0007669"/>
    <property type="project" value="InterPro"/>
</dbReference>
<dbReference type="NCBIfam" id="TIGR02100">
    <property type="entry name" value="glgX_debranch"/>
    <property type="match status" value="1"/>
</dbReference>
<name>A0A6P2CJY4_9NOCA</name>
<dbReference type="AlphaFoldDB" id="A0A6P2CJY4"/>
<dbReference type="CDD" id="cd02856">
    <property type="entry name" value="E_set_GDE_Isoamylase_N"/>
    <property type="match status" value="1"/>
</dbReference>
<dbReference type="Proteomes" id="UP000471120">
    <property type="component" value="Unassembled WGS sequence"/>
</dbReference>
<evidence type="ECO:0000313" key="6">
    <source>
        <dbReference type="EMBL" id="TXG92622.1"/>
    </source>
</evidence>
<proteinExistence type="inferred from homology"/>
<dbReference type="Pfam" id="PF02922">
    <property type="entry name" value="CBM_48"/>
    <property type="match status" value="1"/>
</dbReference>
<feature type="compositionally biased region" description="Basic and acidic residues" evidence="4">
    <location>
        <begin position="496"/>
        <end position="511"/>
    </location>
</feature>
<dbReference type="CDD" id="cd11326">
    <property type="entry name" value="AmyAc_Glg_debranch"/>
    <property type="match status" value="1"/>
</dbReference>
<dbReference type="Gene3D" id="3.20.20.80">
    <property type="entry name" value="Glycosidases"/>
    <property type="match status" value="1"/>
</dbReference>
<evidence type="ECO:0000313" key="7">
    <source>
        <dbReference type="Proteomes" id="UP000471120"/>
    </source>
</evidence>
<dbReference type="PANTHER" id="PTHR43002">
    <property type="entry name" value="GLYCOGEN DEBRANCHING ENZYME"/>
    <property type="match status" value="1"/>
</dbReference>
<feature type="region of interest" description="Disordered" evidence="4">
    <location>
        <begin position="496"/>
        <end position="524"/>
    </location>
</feature>
<dbReference type="InterPro" id="IPR004193">
    <property type="entry name" value="Glyco_hydro_13_N"/>
</dbReference>
<evidence type="ECO:0000256" key="3">
    <source>
        <dbReference type="ARBA" id="ARBA00023295"/>
    </source>
</evidence>
<evidence type="ECO:0000259" key="5">
    <source>
        <dbReference type="SMART" id="SM00642"/>
    </source>
</evidence>
<evidence type="ECO:0000256" key="2">
    <source>
        <dbReference type="ARBA" id="ARBA00022801"/>
    </source>
</evidence>
<reference evidence="6 7" key="1">
    <citation type="submission" date="2018-07" db="EMBL/GenBank/DDBJ databases">
        <title>Genome sequence of Rhodococcus rhodnii ATCC 35071 from Rhodnius prolixus.</title>
        <authorList>
            <person name="Patel V."/>
            <person name="Vogel K.J."/>
        </authorList>
    </citation>
    <scope>NUCLEOTIDE SEQUENCE [LARGE SCALE GENOMIC DNA]</scope>
    <source>
        <strain evidence="6 7">ATCC 35071</strain>
    </source>
</reference>
<dbReference type="SUPFAM" id="SSF51445">
    <property type="entry name" value="(Trans)glycosidases"/>
    <property type="match status" value="1"/>
</dbReference>
<comment type="similarity">
    <text evidence="1">Belongs to the glycosyl hydrolase 13 family.</text>
</comment>
<dbReference type="InterPro" id="IPR044505">
    <property type="entry name" value="GlgX_Isoamylase_N_E_set"/>
</dbReference>
<accession>A0A6P2CJY4</accession>
<gene>
    <name evidence="6" type="primary">glgX</name>
    <name evidence="6" type="ORF">DW322_11630</name>
</gene>
<dbReference type="InterPro" id="IPR006047">
    <property type="entry name" value="GH13_cat_dom"/>
</dbReference>
<dbReference type="GO" id="GO:0005980">
    <property type="term" value="P:glycogen catabolic process"/>
    <property type="evidence" value="ECO:0007669"/>
    <property type="project" value="InterPro"/>
</dbReference>
<dbReference type="InterPro" id="IPR014756">
    <property type="entry name" value="Ig_E-set"/>
</dbReference>
<keyword evidence="2" id="KW-0378">Hydrolase</keyword>
<feature type="domain" description="Glycosyl hydrolase family 13 catalytic" evidence="5">
    <location>
        <begin position="177"/>
        <end position="601"/>
    </location>
</feature>
<protein>
    <submittedName>
        <fullName evidence="6">Glycogen debranching enzyme GlgX</fullName>
    </submittedName>
</protein>
<sequence length="740" mass="80000">MPGAVAPGSVAVAVRSTPEPSSPFPLGSTYSRVAGGGATRFAVHAPDADAVDVRLLGDDGREERVALTEQTYGVWHGVVEGVRPGRHYGYRAHGPWEPRRGVRIAPAKVLLDPWGRRVTGRIGDRAALRAYAGTDPFGERSDVNSWGHTPLSVVAEPDTPAETTHPRTPWEETVIYELHVGSFTARRTDIPREVRGTYLGLAHPAVIEYLVGLGVTAVELMPVHAIVTEESVHRRGMRNHWGYSTAGFFAPHPGYAVRPGEEIGEFRAMVAALHRAGIEVILDVVYNHTCEERTDGISLSWRGLDCRGYYLLDADGADVDLTGCGNTIDASSPVAVRMITDSLRYWATVMGVDGFRFDLATALARRGGASVDPRGALLTAITTDPVLAQCKLIAEPWDATGTGYGLGAFEPAWSEWNDRYRDTVRRFWNGEQVVGEFASRVAGSEDIFGHPRRVGHLGGPLEPWGGRRRPWASINFVTAHDGFSATDLVSYTRKHNEANGENSRDGTDHNHSVNHGVEGPTSDPAVVRARGRHVRALLATLVFSTGTPMLRAGDEFGASTGGNNNTYCVPEETPVADAWPLDWEAADDGLLDFVTRALALRRVSPALRQPEFFSGRAAPDARPDLVWFDRDGVEMTDASWHSPGAVTVQSWIECAAPRAASDDDSRLVVAHAGPAAEVRTGRPEWFDGTLVPEFDSSTADGVPTSRDALPAGSVIHLDGPTLLVLRVVGRPPRNAPRPLG</sequence>
<dbReference type="EMBL" id="QRCM01000001">
    <property type="protein sequence ID" value="TXG92622.1"/>
    <property type="molecule type" value="Genomic_DNA"/>
</dbReference>
<dbReference type="InterPro" id="IPR013783">
    <property type="entry name" value="Ig-like_fold"/>
</dbReference>
<dbReference type="InterPro" id="IPR017853">
    <property type="entry name" value="GH"/>
</dbReference>
<comment type="caution">
    <text evidence="6">The sequence shown here is derived from an EMBL/GenBank/DDBJ whole genome shotgun (WGS) entry which is preliminary data.</text>
</comment>
<dbReference type="SUPFAM" id="SSF81296">
    <property type="entry name" value="E set domains"/>
    <property type="match status" value="1"/>
</dbReference>
<dbReference type="InterPro" id="IPR011837">
    <property type="entry name" value="Glycogen_debranch_GlgX"/>
</dbReference>
<evidence type="ECO:0000256" key="4">
    <source>
        <dbReference type="SAM" id="MobiDB-lite"/>
    </source>
</evidence>
<dbReference type="Pfam" id="PF00128">
    <property type="entry name" value="Alpha-amylase"/>
    <property type="match status" value="1"/>
</dbReference>
<dbReference type="SMART" id="SM00642">
    <property type="entry name" value="Aamy"/>
    <property type="match status" value="1"/>
</dbReference>